<evidence type="ECO:0000313" key="1">
    <source>
        <dbReference type="EMBL" id="KAJ9068551.1"/>
    </source>
</evidence>
<proteinExistence type="predicted"/>
<evidence type="ECO:0000313" key="2">
    <source>
        <dbReference type="Proteomes" id="UP001165960"/>
    </source>
</evidence>
<name>A0ACC2T1T3_9FUNG</name>
<gene>
    <name evidence="1" type="ORF">DSO57_1027564</name>
</gene>
<organism evidence="1 2">
    <name type="scientific">Entomophthora muscae</name>
    <dbReference type="NCBI Taxonomy" id="34485"/>
    <lineage>
        <taxon>Eukaryota</taxon>
        <taxon>Fungi</taxon>
        <taxon>Fungi incertae sedis</taxon>
        <taxon>Zoopagomycota</taxon>
        <taxon>Entomophthoromycotina</taxon>
        <taxon>Entomophthoromycetes</taxon>
        <taxon>Entomophthorales</taxon>
        <taxon>Entomophthoraceae</taxon>
        <taxon>Entomophthora</taxon>
    </lineage>
</organism>
<sequence>MNLSYSPVLVDLNFLPVVDLDWETEPHFPGLEGRLDIFSKVIDKLGQDVLKMHDIPCNENMIVDQNNSCGSFLSSSDLRYAVRWPHSDPLAEHSNVYPSLVPLASLLAFVEGDNAKASAFVKQGVDFATAATLTPANCAIISTPEFTMSSNLFYAGMHWRLMEMAFDASWKLLASELNDLASIESPQAGSFILNHKHHKSLERILWRTQSLLKAKFMKDCTPKLKFIAAGCKSVHIKAIYGRKGKVYFAKQVQLEDTILFNSQTPDEYFSLIVWCKTDN</sequence>
<dbReference type="Proteomes" id="UP001165960">
    <property type="component" value="Unassembled WGS sequence"/>
</dbReference>
<dbReference type="EMBL" id="QTSX02003719">
    <property type="protein sequence ID" value="KAJ9068551.1"/>
    <property type="molecule type" value="Genomic_DNA"/>
</dbReference>
<reference evidence="1" key="1">
    <citation type="submission" date="2022-04" db="EMBL/GenBank/DDBJ databases">
        <title>Genome of the entomopathogenic fungus Entomophthora muscae.</title>
        <authorList>
            <person name="Elya C."/>
            <person name="Lovett B.R."/>
            <person name="Lee E."/>
            <person name="Macias A.M."/>
            <person name="Hajek A.E."/>
            <person name="De Bivort B.L."/>
            <person name="Kasson M.T."/>
            <person name="De Fine Licht H.H."/>
            <person name="Stajich J.E."/>
        </authorList>
    </citation>
    <scope>NUCLEOTIDE SEQUENCE</scope>
    <source>
        <strain evidence="1">Berkeley</strain>
    </source>
</reference>
<accession>A0ACC2T1T3</accession>
<protein>
    <submittedName>
        <fullName evidence="1">Uncharacterized protein</fullName>
    </submittedName>
</protein>
<comment type="caution">
    <text evidence="1">The sequence shown here is derived from an EMBL/GenBank/DDBJ whole genome shotgun (WGS) entry which is preliminary data.</text>
</comment>
<keyword evidence="2" id="KW-1185">Reference proteome</keyword>